<dbReference type="Proteomes" id="UP000030595">
    <property type="component" value="Unassembled WGS sequence"/>
</dbReference>
<evidence type="ECO:0000256" key="3">
    <source>
        <dbReference type="ARBA" id="ARBA00022475"/>
    </source>
</evidence>
<evidence type="ECO:0000259" key="8">
    <source>
        <dbReference type="PROSITE" id="PS50928"/>
    </source>
</evidence>
<dbReference type="InterPro" id="IPR045621">
    <property type="entry name" value="BPD_transp_1_N"/>
</dbReference>
<dbReference type="SUPFAM" id="SSF161098">
    <property type="entry name" value="MetI-like"/>
    <property type="match status" value="1"/>
</dbReference>
<proteinExistence type="inferred from homology"/>
<comment type="caution">
    <text evidence="9">The sequence shown here is derived from an EMBL/GenBank/DDBJ whole genome shotgun (WGS) entry which is preliminary data.</text>
</comment>
<dbReference type="GO" id="GO:0055085">
    <property type="term" value="P:transmembrane transport"/>
    <property type="evidence" value="ECO:0007669"/>
    <property type="project" value="InterPro"/>
</dbReference>
<dbReference type="PROSITE" id="PS50928">
    <property type="entry name" value="ABC_TM1"/>
    <property type="match status" value="1"/>
</dbReference>
<dbReference type="eggNOG" id="COG0601">
    <property type="taxonomic scope" value="Bacteria"/>
</dbReference>
<keyword evidence="2 7" id="KW-0813">Transport</keyword>
<dbReference type="Pfam" id="PF00528">
    <property type="entry name" value="BPD_transp_1"/>
    <property type="match status" value="1"/>
</dbReference>
<keyword evidence="4 7" id="KW-0812">Transmembrane</keyword>
<evidence type="ECO:0000256" key="6">
    <source>
        <dbReference type="ARBA" id="ARBA00023136"/>
    </source>
</evidence>
<evidence type="ECO:0000313" key="9">
    <source>
        <dbReference type="EMBL" id="KGR91611.1"/>
    </source>
</evidence>
<feature type="transmembrane region" description="Helical" evidence="7">
    <location>
        <begin position="99"/>
        <end position="120"/>
    </location>
</feature>
<feature type="transmembrane region" description="Helical" evidence="7">
    <location>
        <begin position="9"/>
        <end position="29"/>
    </location>
</feature>
<keyword evidence="6 7" id="KW-0472">Membrane</keyword>
<dbReference type="GO" id="GO:0005886">
    <property type="term" value="C:plasma membrane"/>
    <property type="evidence" value="ECO:0007669"/>
    <property type="project" value="UniProtKB-SubCell"/>
</dbReference>
<feature type="transmembrane region" description="Helical" evidence="7">
    <location>
        <begin position="132"/>
        <end position="157"/>
    </location>
</feature>
<feature type="domain" description="ABC transmembrane type-1" evidence="8">
    <location>
        <begin position="95"/>
        <end position="304"/>
    </location>
</feature>
<feature type="transmembrane region" description="Helical" evidence="7">
    <location>
        <begin position="177"/>
        <end position="195"/>
    </location>
</feature>
<dbReference type="PANTHER" id="PTHR43163:SF6">
    <property type="entry name" value="DIPEPTIDE TRANSPORT SYSTEM PERMEASE PROTEIN DPPB-RELATED"/>
    <property type="match status" value="1"/>
</dbReference>
<reference evidence="9 10" key="1">
    <citation type="submission" date="2014-02" db="EMBL/GenBank/DDBJ databases">
        <title>Draft genome sequence of Lysinibacillus massiliensis CCUG 49529.</title>
        <authorList>
            <person name="Zhang F."/>
            <person name="Wang G."/>
            <person name="Zhang L."/>
        </authorList>
    </citation>
    <scope>NUCLEOTIDE SEQUENCE [LARGE SCALE GENOMIC DNA]</scope>
    <source>
        <strain evidence="9 10">CCUG 49529</strain>
    </source>
</reference>
<dbReference type="Pfam" id="PF19300">
    <property type="entry name" value="BPD_transp_1_N"/>
    <property type="match status" value="1"/>
</dbReference>
<sequence>MKTYLLKRLISLIPTLLIVSIVVYLIIYLTPGDPAEVMLGDSATDEQVEALREEMGLNDSFVQRYFTWMGGVLQGDLGTSYFMKEDVTYSIVSHLGPTLSLAILAEIFAIVIGIPIGIFAARRRGTYVDQSFMGLSYIGVAIPSFLLALFLILIFSITLKWFPVAGYKELSEGLWEHLRYMILPALALGCMHIALTARMTRSSMLDVLNLNFIKTARAKGVKESIVIYRHTLRNALLPIITIIGQNFGILIAGAAVVETVFNIPGIGQLVVNSIERRDFPVIQGIILFVTFVYVVINLIVDLLYGVIDPRVKLDK</sequence>
<dbReference type="RefSeq" id="WP_036173035.1">
    <property type="nucleotide sequence ID" value="NZ_AVCZ01000005.1"/>
</dbReference>
<evidence type="ECO:0000313" key="10">
    <source>
        <dbReference type="Proteomes" id="UP000030595"/>
    </source>
</evidence>
<keyword evidence="3" id="KW-1003">Cell membrane</keyword>
<dbReference type="InterPro" id="IPR000515">
    <property type="entry name" value="MetI-like"/>
</dbReference>
<dbReference type="OrthoDB" id="9773683at2"/>
<comment type="subcellular location">
    <subcellularLocation>
        <location evidence="1 7">Cell membrane</location>
        <topology evidence="1 7">Multi-pass membrane protein</topology>
    </subcellularLocation>
</comment>
<accession>A0A0A3J3T8</accession>
<dbReference type="Gene3D" id="1.10.3720.10">
    <property type="entry name" value="MetI-like"/>
    <property type="match status" value="1"/>
</dbReference>
<gene>
    <name evidence="9" type="ORF">CD30_04705</name>
</gene>
<protein>
    <submittedName>
        <fullName evidence="9">Peptide ABC transporter</fullName>
    </submittedName>
</protein>
<name>A0A0A3J3T8_9BACL</name>
<feature type="transmembrane region" description="Helical" evidence="7">
    <location>
        <begin position="281"/>
        <end position="307"/>
    </location>
</feature>
<dbReference type="AlphaFoldDB" id="A0A0A3J3T8"/>
<evidence type="ECO:0000256" key="1">
    <source>
        <dbReference type="ARBA" id="ARBA00004651"/>
    </source>
</evidence>
<dbReference type="PANTHER" id="PTHR43163">
    <property type="entry name" value="DIPEPTIDE TRANSPORT SYSTEM PERMEASE PROTEIN DPPB-RELATED"/>
    <property type="match status" value="1"/>
</dbReference>
<dbReference type="CDD" id="cd06261">
    <property type="entry name" value="TM_PBP2"/>
    <property type="match status" value="1"/>
</dbReference>
<keyword evidence="5 7" id="KW-1133">Transmembrane helix</keyword>
<comment type="similarity">
    <text evidence="7">Belongs to the binding-protein-dependent transport system permease family.</text>
</comment>
<dbReference type="EMBL" id="JPVQ01000005">
    <property type="protein sequence ID" value="KGR91611.1"/>
    <property type="molecule type" value="Genomic_DNA"/>
</dbReference>
<dbReference type="InterPro" id="IPR035906">
    <property type="entry name" value="MetI-like_sf"/>
</dbReference>
<organism evidence="9 10">
    <name type="scientific">Ureibacillus massiliensis 4400831 = CIP 108448 = CCUG 49529</name>
    <dbReference type="NCBI Taxonomy" id="1211035"/>
    <lineage>
        <taxon>Bacteria</taxon>
        <taxon>Bacillati</taxon>
        <taxon>Bacillota</taxon>
        <taxon>Bacilli</taxon>
        <taxon>Bacillales</taxon>
        <taxon>Caryophanaceae</taxon>
        <taxon>Ureibacillus</taxon>
    </lineage>
</organism>
<feature type="transmembrane region" description="Helical" evidence="7">
    <location>
        <begin position="235"/>
        <end position="261"/>
    </location>
</feature>
<evidence type="ECO:0000256" key="2">
    <source>
        <dbReference type="ARBA" id="ARBA00022448"/>
    </source>
</evidence>
<keyword evidence="10" id="KW-1185">Reference proteome</keyword>
<evidence type="ECO:0000256" key="7">
    <source>
        <dbReference type="RuleBase" id="RU363032"/>
    </source>
</evidence>
<evidence type="ECO:0000256" key="5">
    <source>
        <dbReference type="ARBA" id="ARBA00022989"/>
    </source>
</evidence>
<evidence type="ECO:0000256" key="4">
    <source>
        <dbReference type="ARBA" id="ARBA00022692"/>
    </source>
</evidence>